<dbReference type="GO" id="GO:0016987">
    <property type="term" value="F:sigma factor activity"/>
    <property type="evidence" value="ECO:0007669"/>
    <property type="project" value="UniProtKB-KW"/>
</dbReference>
<keyword evidence="4" id="KW-0804">Transcription</keyword>
<proteinExistence type="inferred from homology"/>
<dbReference type="PANTHER" id="PTHR43133:SF62">
    <property type="entry name" value="RNA POLYMERASE SIGMA FACTOR SIGZ"/>
    <property type="match status" value="1"/>
</dbReference>
<dbReference type="Gene3D" id="1.10.10.10">
    <property type="entry name" value="Winged helix-like DNA-binding domain superfamily/Winged helix DNA-binding domain"/>
    <property type="match status" value="1"/>
</dbReference>
<feature type="domain" description="RNA polymerase sigma factor 70 region 4 type 2" evidence="6">
    <location>
        <begin position="125"/>
        <end position="176"/>
    </location>
</feature>
<dbReference type="InterPro" id="IPR013324">
    <property type="entry name" value="RNA_pol_sigma_r3/r4-like"/>
</dbReference>
<dbReference type="InterPro" id="IPR007627">
    <property type="entry name" value="RNA_pol_sigma70_r2"/>
</dbReference>
<dbReference type="Pfam" id="PF04542">
    <property type="entry name" value="Sigma70_r2"/>
    <property type="match status" value="1"/>
</dbReference>
<evidence type="ECO:0000313" key="7">
    <source>
        <dbReference type="EMBL" id="ADD27873.1"/>
    </source>
</evidence>
<dbReference type="Gene3D" id="1.10.1740.10">
    <property type="match status" value="1"/>
</dbReference>
<dbReference type="Proteomes" id="UP000006655">
    <property type="component" value="Chromosome"/>
</dbReference>
<dbReference type="PANTHER" id="PTHR43133">
    <property type="entry name" value="RNA POLYMERASE ECF-TYPE SIGMA FACTO"/>
    <property type="match status" value="1"/>
</dbReference>
<evidence type="ECO:0000256" key="1">
    <source>
        <dbReference type="ARBA" id="ARBA00010641"/>
    </source>
</evidence>
<evidence type="ECO:0000256" key="4">
    <source>
        <dbReference type="ARBA" id="ARBA00023163"/>
    </source>
</evidence>
<evidence type="ECO:0000259" key="5">
    <source>
        <dbReference type="Pfam" id="PF04542"/>
    </source>
</evidence>
<gene>
    <name evidence="7" type="ordered locus">Mrub_1109</name>
</gene>
<evidence type="ECO:0000256" key="3">
    <source>
        <dbReference type="ARBA" id="ARBA00023082"/>
    </source>
</evidence>
<dbReference type="KEGG" id="mrb:Mrub_1109"/>
<keyword evidence="2" id="KW-0805">Transcription regulation</keyword>
<dbReference type="NCBIfam" id="TIGR02937">
    <property type="entry name" value="sigma70-ECF"/>
    <property type="match status" value="1"/>
</dbReference>
<dbReference type="InterPro" id="IPR039425">
    <property type="entry name" value="RNA_pol_sigma-70-like"/>
</dbReference>
<dbReference type="GO" id="GO:0003677">
    <property type="term" value="F:DNA binding"/>
    <property type="evidence" value="ECO:0007669"/>
    <property type="project" value="InterPro"/>
</dbReference>
<evidence type="ECO:0000256" key="2">
    <source>
        <dbReference type="ARBA" id="ARBA00023015"/>
    </source>
</evidence>
<keyword evidence="3" id="KW-0731">Sigma factor</keyword>
<feature type="domain" description="RNA polymerase sigma-70 region 2" evidence="5">
    <location>
        <begin position="27"/>
        <end position="94"/>
    </location>
</feature>
<dbReference type="EMBL" id="CP001743">
    <property type="protein sequence ID" value="ADD27873.1"/>
    <property type="molecule type" value="Genomic_DNA"/>
</dbReference>
<dbReference type="AlphaFoldDB" id="A0A806CM64"/>
<dbReference type="InterPro" id="IPR014284">
    <property type="entry name" value="RNA_pol_sigma-70_dom"/>
</dbReference>
<sequence>MLNGGVEPDAELMARLAKGDERALEELYRRYSPSLYALLLRMLQSHEEAEEILQDSFVQLYREAARYQPERGGVAAFLFTIGRNFALSRLRSRKARPQKLEGHDLHNPEQELGLWREDDPTDRILVRRALCRLEPTDRKLLEEAFFDGYSHSELAERHNLPLGTVKTRLRRALLKLRAYLGGKAVSEEA</sequence>
<dbReference type="SUPFAM" id="SSF88659">
    <property type="entry name" value="Sigma3 and sigma4 domains of RNA polymerase sigma factors"/>
    <property type="match status" value="1"/>
</dbReference>
<accession>A0A806CM64</accession>
<evidence type="ECO:0000259" key="6">
    <source>
        <dbReference type="Pfam" id="PF08281"/>
    </source>
</evidence>
<protein>
    <submittedName>
        <fullName evidence="7">RNA polymerase, sigma-24 subunit, ECF subfamily</fullName>
    </submittedName>
</protein>
<comment type="similarity">
    <text evidence="1">Belongs to the sigma-70 factor family. ECF subfamily.</text>
</comment>
<dbReference type="SUPFAM" id="SSF88946">
    <property type="entry name" value="Sigma2 domain of RNA polymerase sigma factors"/>
    <property type="match status" value="1"/>
</dbReference>
<name>A0A806CM64_MEIRD</name>
<dbReference type="InterPro" id="IPR013249">
    <property type="entry name" value="RNA_pol_sigma70_r4_t2"/>
</dbReference>
<keyword evidence="8" id="KW-1185">Reference proteome</keyword>
<evidence type="ECO:0000313" key="8">
    <source>
        <dbReference type="Proteomes" id="UP000006655"/>
    </source>
</evidence>
<reference evidence="7 8" key="1">
    <citation type="journal article" date="2010" name="Stand. Genomic Sci.">
        <title>Complete genome sequence of Meiothermus ruber type strain (21).</title>
        <authorList>
            <person name="Tindall B.J."/>
            <person name="Sikorski J."/>
            <person name="Lucas S."/>
            <person name="Goltsman E."/>
            <person name="Copeland A."/>
            <person name="Glavina Del Rio T."/>
            <person name="Nolan M."/>
            <person name="Tice H."/>
            <person name="Cheng J.F."/>
            <person name="Han C."/>
            <person name="Pitluck S."/>
            <person name="Liolios K."/>
            <person name="Ivanova N."/>
            <person name="Mavromatis K."/>
            <person name="Ovchinnikova G."/>
            <person name="Pati A."/>
            <person name="Fahnrich R."/>
            <person name="Goodwin L."/>
            <person name="Chen A."/>
            <person name="Palaniappan K."/>
            <person name="Land M."/>
            <person name="Hauser L."/>
            <person name="Chang Y.J."/>
            <person name="Jeffries C.D."/>
            <person name="Rohde M."/>
            <person name="Goker M."/>
            <person name="Woyke T."/>
            <person name="Bristow J."/>
            <person name="Eisen J.A."/>
            <person name="Markowitz V."/>
            <person name="Hugenholtz P."/>
            <person name="Kyrpides N.C."/>
            <person name="Klenk H.P."/>
            <person name="Lapidus A."/>
        </authorList>
    </citation>
    <scope>NUCLEOTIDE SEQUENCE [LARGE SCALE GENOMIC DNA]</scope>
    <source>
        <strain evidence="8">ATCC 35948 / DSM 1279 / VKM B-1258 / 21</strain>
    </source>
</reference>
<dbReference type="Pfam" id="PF08281">
    <property type="entry name" value="Sigma70_r4_2"/>
    <property type="match status" value="1"/>
</dbReference>
<dbReference type="GO" id="GO:0006352">
    <property type="term" value="P:DNA-templated transcription initiation"/>
    <property type="evidence" value="ECO:0007669"/>
    <property type="project" value="InterPro"/>
</dbReference>
<dbReference type="InterPro" id="IPR013325">
    <property type="entry name" value="RNA_pol_sigma_r2"/>
</dbReference>
<dbReference type="InterPro" id="IPR036388">
    <property type="entry name" value="WH-like_DNA-bd_sf"/>
</dbReference>
<organism evidence="7 8">
    <name type="scientific">Meiothermus ruber (strain ATCC 35948 / DSM 1279 / VKM B-1258 / 21)</name>
    <name type="common">Thermus ruber</name>
    <dbReference type="NCBI Taxonomy" id="504728"/>
    <lineage>
        <taxon>Bacteria</taxon>
        <taxon>Thermotogati</taxon>
        <taxon>Deinococcota</taxon>
        <taxon>Deinococci</taxon>
        <taxon>Thermales</taxon>
        <taxon>Thermaceae</taxon>
        <taxon>Meiothermus</taxon>
    </lineage>
</organism>